<evidence type="ECO:0000259" key="12">
    <source>
        <dbReference type="SMART" id="SM00849"/>
    </source>
</evidence>
<evidence type="ECO:0000256" key="11">
    <source>
        <dbReference type="SAM" id="MobiDB-lite"/>
    </source>
</evidence>
<feature type="domain" description="Beta-Casp" evidence="13">
    <location>
        <begin position="245"/>
        <end position="363"/>
    </location>
</feature>
<evidence type="ECO:0000256" key="5">
    <source>
        <dbReference type="ARBA" id="ARBA00016810"/>
    </source>
</evidence>
<evidence type="ECO:0000256" key="1">
    <source>
        <dbReference type="ARBA" id="ARBA00001947"/>
    </source>
</evidence>
<dbReference type="OrthoDB" id="10249535at2759"/>
<dbReference type="FunFam" id="3.40.50.10890:FF:000002">
    <property type="entry name" value="Integrator complex subunit 11"/>
    <property type="match status" value="1"/>
</dbReference>
<evidence type="ECO:0000256" key="6">
    <source>
        <dbReference type="ARBA" id="ARBA00022490"/>
    </source>
</evidence>
<accession>A0A1W0WI70</accession>
<evidence type="ECO:0000256" key="3">
    <source>
        <dbReference type="ARBA" id="ARBA00004496"/>
    </source>
</evidence>
<gene>
    <name evidence="14" type="ORF">BV898_10941</name>
</gene>
<dbReference type="SMART" id="SM01027">
    <property type="entry name" value="Beta-Casp"/>
    <property type="match status" value="1"/>
</dbReference>
<comment type="cofactor">
    <cofactor evidence="1">
        <name>Zn(2+)</name>
        <dbReference type="ChEBI" id="CHEBI:29105"/>
    </cofactor>
</comment>
<organism evidence="14 15">
    <name type="scientific">Hypsibius exemplaris</name>
    <name type="common">Freshwater tardigrade</name>
    <dbReference type="NCBI Taxonomy" id="2072580"/>
    <lineage>
        <taxon>Eukaryota</taxon>
        <taxon>Metazoa</taxon>
        <taxon>Ecdysozoa</taxon>
        <taxon>Tardigrada</taxon>
        <taxon>Eutardigrada</taxon>
        <taxon>Parachela</taxon>
        <taxon>Hypsibioidea</taxon>
        <taxon>Hypsibiidae</taxon>
        <taxon>Hypsibius</taxon>
    </lineage>
</organism>
<evidence type="ECO:0000313" key="15">
    <source>
        <dbReference type="Proteomes" id="UP000192578"/>
    </source>
</evidence>
<dbReference type="Pfam" id="PF16661">
    <property type="entry name" value="Lactamase_B_6"/>
    <property type="match status" value="1"/>
</dbReference>
<feature type="region of interest" description="Disordered" evidence="11">
    <location>
        <begin position="625"/>
        <end position="646"/>
    </location>
</feature>
<dbReference type="SUPFAM" id="SSF56281">
    <property type="entry name" value="Metallo-hydrolase/oxidoreductase"/>
    <property type="match status" value="1"/>
</dbReference>
<evidence type="ECO:0000256" key="8">
    <source>
        <dbReference type="ARBA" id="ARBA00022801"/>
    </source>
</evidence>
<dbReference type="GO" id="GO:0016787">
    <property type="term" value="F:hydrolase activity"/>
    <property type="evidence" value="ECO:0007669"/>
    <property type="project" value="UniProtKB-KW"/>
</dbReference>
<dbReference type="FunFam" id="3.60.15.10:FF:000028">
    <property type="entry name" value="Integrator complex subunit 11 isoform X3"/>
    <property type="match status" value="1"/>
</dbReference>
<dbReference type="InterPro" id="IPR001279">
    <property type="entry name" value="Metallo-B-lactamas"/>
</dbReference>
<dbReference type="AlphaFoldDB" id="A0A1W0WI70"/>
<keyword evidence="9" id="KW-0862">Zinc</keyword>
<comment type="caution">
    <text evidence="14">The sequence shown here is derived from an EMBL/GenBank/DDBJ whole genome shotgun (WGS) entry which is preliminary data.</text>
</comment>
<keyword evidence="15" id="KW-1185">Reference proteome</keyword>
<evidence type="ECO:0000256" key="10">
    <source>
        <dbReference type="ARBA" id="ARBA00023242"/>
    </source>
</evidence>
<comment type="subcellular location">
    <subcellularLocation>
        <location evidence="3">Cytoplasm</location>
    </subcellularLocation>
    <subcellularLocation>
        <location evidence="2">Nucleus</location>
    </subcellularLocation>
</comment>
<keyword evidence="7" id="KW-0479">Metal-binding</keyword>
<evidence type="ECO:0000256" key="2">
    <source>
        <dbReference type="ARBA" id="ARBA00004123"/>
    </source>
</evidence>
<dbReference type="InterPro" id="IPR050698">
    <property type="entry name" value="MBL"/>
</dbReference>
<dbReference type="Gene3D" id="3.60.15.10">
    <property type="entry name" value="Ribonuclease Z/Hydroxyacylglutathione hydrolase-like"/>
    <property type="match status" value="1"/>
</dbReference>
<evidence type="ECO:0000259" key="13">
    <source>
        <dbReference type="SMART" id="SM01027"/>
    </source>
</evidence>
<dbReference type="PANTHER" id="PTHR11203:SF37">
    <property type="entry name" value="INTEGRATOR COMPLEX SUBUNIT 11"/>
    <property type="match status" value="1"/>
</dbReference>
<dbReference type="GO" id="GO:0016180">
    <property type="term" value="P:snRNA processing"/>
    <property type="evidence" value="ECO:0007669"/>
    <property type="project" value="TreeGrafter"/>
</dbReference>
<dbReference type="PANTHER" id="PTHR11203">
    <property type="entry name" value="CLEAVAGE AND POLYADENYLATION SPECIFICITY FACTOR FAMILY MEMBER"/>
    <property type="match status" value="1"/>
</dbReference>
<dbReference type="SMART" id="SM00849">
    <property type="entry name" value="Lactamase_B"/>
    <property type="match status" value="1"/>
</dbReference>
<dbReference type="GO" id="GO:0005737">
    <property type="term" value="C:cytoplasm"/>
    <property type="evidence" value="ECO:0007669"/>
    <property type="project" value="UniProtKB-SubCell"/>
</dbReference>
<protein>
    <recommendedName>
        <fullName evidence="5">Integrator complex subunit 11</fullName>
    </recommendedName>
</protein>
<dbReference type="Proteomes" id="UP000192578">
    <property type="component" value="Unassembled WGS sequence"/>
</dbReference>
<dbReference type="GO" id="GO:0004521">
    <property type="term" value="F:RNA endonuclease activity"/>
    <property type="evidence" value="ECO:0007669"/>
    <property type="project" value="TreeGrafter"/>
</dbReference>
<reference evidence="15" key="1">
    <citation type="submission" date="2017-01" db="EMBL/GenBank/DDBJ databases">
        <title>Comparative genomics of anhydrobiosis in the tardigrade Hypsibius dujardini.</title>
        <authorList>
            <person name="Yoshida Y."/>
            <person name="Koutsovoulos G."/>
            <person name="Laetsch D."/>
            <person name="Stevens L."/>
            <person name="Kumar S."/>
            <person name="Horikawa D."/>
            <person name="Ishino K."/>
            <person name="Komine S."/>
            <person name="Tomita M."/>
            <person name="Blaxter M."/>
            <person name="Arakawa K."/>
        </authorList>
    </citation>
    <scope>NUCLEOTIDE SEQUENCE [LARGE SCALE GENOMIC DNA]</scope>
    <source>
        <strain evidence="15">Z151</strain>
    </source>
</reference>
<dbReference type="InterPro" id="IPR022712">
    <property type="entry name" value="Beta_Casp"/>
</dbReference>
<keyword evidence="6" id="KW-0963">Cytoplasm</keyword>
<dbReference type="InterPro" id="IPR041897">
    <property type="entry name" value="INTS11-like_MBL-fold"/>
</dbReference>
<dbReference type="EMBL" id="MTYJ01000097">
    <property type="protein sequence ID" value="OQV14910.1"/>
    <property type="molecule type" value="Genomic_DNA"/>
</dbReference>
<proteinExistence type="inferred from homology"/>
<sequence>MPAIKITPLGAGQDVGRSCILVSMGGRHIMLDCGMHMSAGDQKKFPDFDFISSRGVGVDEYLDVVLISHFHLDHCGALPHLTEVIGYNGPIFMTHPTKAICPLLLEDFRKVAVERKGDTTMFTSAQIQTCMSKVTPLGLYQCVTVGDIFIKVYYAGHVLGAAMFYVRVGNESIVYTGDYNMTPDRHLGSAWIDRCRPDVFITESTYATTIRDSKRIREREFLKKVHTAVARGGKVLIPVFALGRAQELCILLDTYWERMGLTAPIFFSAGLTEKATNYYKLFITWMNEKIQKTFVERNMFEYKNIRTFERSLADNPGPMVVFAAPGMLHAGLSLQLFKKWAPDPKNMVIMPGFCVQGTVGNKILNGAKKLEFFNPKETIEVKLDIEYLSFSAHADAKGIMQLTRMCAPRHVLLVHGEGNKMGFLQKKVEKEYGVPCLYPANGETAVVPTPDVRNTLLERNLISVVPSWFRISSRIFDGLIVIADDKIRIMSEQQTAETLSIRLHRFFFTETRSFTSTCPPAVFRKHIIKQLQSLFGAFAAIKDDDLGHSEPIPPQRPHVLVEILPQACSIQTPDEPVATFPYQVCVSWEEGVVEDEVVYRFVDSLHVVKAGGLESSSVLLHHEEEGELTGSISDDGSGGGSDDNYNISDAEQEYGCLLPLKKRSAGQFAEGDLDCLDDVR</sequence>
<evidence type="ECO:0000256" key="4">
    <source>
        <dbReference type="ARBA" id="ARBA00007093"/>
    </source>
</evidence>
<keyword evidence="8" id="KW-0378">Hydrolase</keyword>
<evidence type="ECO:0000313" key="14">
    <source>
        <dbReference type="EMBL" id="OQV14910.1"/>
    </source>
</evidence>
<dbReference type="CDD" id="cd16291">
    <property type="entry name" value="INTS11-like_MBL-fold"/>
    <property type="match status" value="1"/>
</dbReference>
<dbReference type="Gene3D" id="3.40.50.10890">
    <property type="match status" value="1"/>
</dbReference>
<dbReference type="GO" id="GO:0005634">
    <property type="term" value="C:nucleus"/>
    <property type="evidence" value="ECO:0007669"/>
    <property type="project" value="UniProtKB-SubCell"/>
</dbReference>
<keyword evidence="10" id="KW-0539">Nucleus</keyword>
<dbReference type="InterPro" id="IPR036866">
    <property type="entry name" value="RibonucZ/Hydroxyglut_hydro"/>
</dbReference>
<dbReference type="GO" id="GO:0046872">
    <property type="term" value="F:metal ion binding"/>
    <property type="evidence" value="ECO:0007669"/>
    <property type="project" value="UniProtKB-KW"/>
</dbReference>
<dbReference type="InterPro" id="IPR011108">
    <property type="entry name" value="RMMBL"/>
</dbReference>
<evidence type="ECO:0000256" key="7">
    <source>
        <dbReference type="ARBA" id="ARBA00022723"/>
    </source>
</evidence>
<feature type="domain" description="Metallo-beta-lactamase" evidence="12">
    <location>
        <begin position="16"/>
        <end position="233"/>
    </location>
</feature>
<dbReference type="Pfam" id="PF07521">
    <property type="entry name" value="RMMBL"/>
    <property type="match status" value="1"/>
</dbReference>
<evidence type="ECO:0000256" key="9">
    <source>
        <dbReference type="ARBA" id="ARBA00022833"/>
    </source>
</evidence>
<comment type="similarity">
    <text evidence="4">Belongs to the metallo-beta-lactamase superfamily. RNA-metabolizing metallo-beta-lactamase-like family. INTS11 subfamily.</text>
</comment>
<name>A0A1W0WI70_HYPEX</name>
<dbReference type="Pfam" id="PF10996">
    <property type="entry name" value="Beta-Casp"/>
    <property type="match status" value="1"/>
</dbReference>